<dbReference type="AlphaFoldDB" id="A0AAD7RHL2"/>
<name>A0AAD7RHL2_9TELE</name>
<keyword evidence="2" id="KW-1185">Reference proteome</keyword>
<accession>A0AAD7RHL2</accession>
<organism evidence="1 2">
    <name type="scientific">Aldrovandia affinis</name>
    <dbReference type="NCBI Taxonomy" id="143900"/>
    <lineage>
        <taxon>Eukaryota</taxon>
        <taxon>Metazoa</taxon>
        <taxon>Chordata</taxon>
        <taxon>Craniata</taxon>
        <taxon>Vertebrata</taxon>
        <taxon>Euteleostomi</taxon>
        <taxon>Actinopterygii</taxon>
        <taxon>Neopterygii</taxon>
        <taxon>Teleostei</taxon>
        <taxon>Notacanthiformes</taxon>
        <taxon>Halosauridae</taxon>
        <taxon>Aldrovandia</taxon>
    </lineage>
</organism>
<evidence type="ECO:0000313" key="1">
    <source>
        <dbReference type="EMBL" id="KAJ8384473.1"/>
    </source>
</evidence>
<gene>
    <name evidence="1" type="ORF">AAFF_G00204940</name>
</gene>
<protein>
    <submittedName>
        <fullName evidence="1">Uncharacterized protein</fullName>
    </submittedName>
</protein>
<dbReference type="EMBL" id="JAINUG010000271">
    <property type="protein sequence ID" value="KAJ8384473.1"/>
    <property type="molecule type" value="Genomic_DNA"/>
</dbReference>
<evidence type="ECO:0000313" key="2">
    <source>
        <dbReference type="Proteomes" id="UP001221898"/>
    </source>
</evidence>
<sequence>MEGAPSVVRETSFFRMSMLRIWLVPLPPAPFWLPGEMRKTIPVQDQRWIASTVFHVGKLHPDVKLWYEPPVPSLI</sequence>
<reference evidence="1" key="1">
    <citation type="journal article" date="2023" name="Science">
        <title>Genome structures resolve the early diversification of teleost fishes.</title>
        <authorList>
            <person name="Parey E."/>
            <person name="Louis A."/>
            <person name="Montfort J."/>
            <person name="Bouchez O."/>
            <person name="Roques C."/>
            <person name="Iampietro C."/>
            <person name="Lluch J."/>
            <person name="Castinel A."/>
            <person name="Donnadieu C."/>
            <person name="Desvignes T."/>
            <person name="Floi Bucao C."/>
            <person name="Jouanno E."/>
            <person name="Wen M."/>
            <person name="Mejri S."/>
            <person name="Dirks R."/>
            <person name="Jansen H."/>
            <person name="Henkel C."/>
            <person name="Chen W.J."/>
            <person name="Zahm M."/>
            <person name="Cabau C."/>
            <person name="Klopp C."/>
            <person name="Thompson A.W."/>
            <person name="Robinson-Rechavi M."/>
            <person name="Braasch I."/>
            <person name="Lecointre G."/>
            <person name="Bobe J."/>
            <person name="Postlethwait J.H."/>
            <person name="Berthelot C."/>
            <person name="Roest Crollius H."/>
            <person name="Guiguen Y."/>
        </authorList>
    </citation>
    <scope>NUCLEOTIDE SEQUENCE</scope>
    <source>
        <strain evidence="1">NC1722</strain>
    </source>
</reference>
<dbReference type="Proteomes" id="UP001221898">
    <property type="component" value="Unassembled WGS sequence"/>
</dbReference>
<proteinExistence type="predicted"/>
<comment type="caution">
    <text evidence="1">The sequence shown here is derived from an EMBL/GenBank/DDBJ whole genome shotgun (WGS) entry which is preliminary data.</text>
</comment>